<evidence type="ECO:0000259" key="8">
    <source>
        <dbReference type="PROSITE" id="PS50132"/>
    </source>
</evidence>
<keyword evidence="11" id="KW-1185">Reference proteome</keyword>
<dbReference type="Gene3D" id="1.10.167.10">
    <property type="entry name" value="Regulator of G-protein Signalling 4, domain 2"/>
    <property type="match status" value="1"/>
</dbReference>
<sequence length="1408" mass="159258">MVKTTRSDHSKGSKSNSNKSATQIQPTSPIRSPTSVTSPLPTEDVHLPGPHPARGIYGFALYISAWSLLIVYLFWAFVPTPVLNQLGITYVPAKLWAIAVPLLLPVLAALFVLSIFILNLYNFKGYKIFEDVETNKMLRFIVLSRLLRQRRIESSSGIWNPCTSSSSSSLGILYYGSKADMKRTMNRHKIASLSNSQKSGEINKRLLEAERMLMEVDYQMKEAERDWVPDSLLSENLIRNDAARFGKILDRREREKEKVRDEFERLSSKEEGKRHSFPLEDTINVQTIGQEGTNFQENEINLEESASLNTVDRGFYVDTENYVDEYVAGSTRDLANDDVTMPTRMHFNYSNAVEEIEFQLPHQSHGHPDTDYLVPKRKKRKVKTLKVDDELEGELRMTDEEYEKMSLVGTVDPERPATNMHCAGCGAQLHCKDSSLPGFLPLEVLEKVEHRRNRFKTPQSLCRRCHLLKHHNFLLNVNVCDVDYKSMMSHLQLKEEALIVLVVDMTDMPGSIHSQLPEIIGDRKPMIVVANKIDLLPPDAEFGYMKRCKQTVERAVAKQGLTERFNIIHTALISAKTGFGIEELITEIFLKYTNVKLGIRSDVYLIGCTNAGKSTLFNAFLQSDLCKVRALDLIERATTSVWPGTTISLLKFPVMKPTPFRLELRRRRLLMKRAWKTKEERLQKLLLSQTGDAQFAVPVDTIQNSFKEREEDLRIPTDKEAMQGKDEEEEDEESSQGTKVWNANDPVFKGGKWCYDTPGTVNDQQCLNLFTLDELIRVLPRKMIRPRTALLNVGQSLLIGGVARIDINEAGKSGKVLLTTFASADLPLNIMPTSEVESFLEKYLGKMVLSVPCGNEERMSKWPGLKPRNFTFKGMKGKGCNDVILSSVGWCMITTSEKAVKLTAYSPDGRGLTSRLAMHPYAADLKGKRIPGAQFYSNAYSRLTTMDSGNLTKVGGAFVGGLILLLTAGVSVSTIIGAVACLLAGSQLAQWLCSPANRSYVTSGCEWLMFKYFEVSGEKPEKRPKTGASPVKSGRTLPWEDLSLPSELNEALEFLLEQIVEEYVNNWYEGGISHDRDFLNEIRYQLRFACANLLQELRTLDLPEIVASEALPALALHFEKIIRAEESLTETKTCPKSVLEAKLCGKYADFHFAMKSRQDELNYLRGICDLLIPRLLDESRLAGRAHDNDDSPSKFGKTKTQRPWPSHSARHFLRELLANAVLQPVLDLTADPDYINQLLILLVDTLSSKEPILEDWKMSSEVTFLKGLSEQMTDSVPDSLLQLKLSEILRDARQYSMFQLYLKDVRGPTNELTFLAEATRIHESMQKKTETADQISYDVWQLYGQFVHESAPDRIRLPDEILDQFSQAVQSNDTLVLDSTLEKTFQFIYARLQTDFVIPFCQSESFLG</sequence>
<evidence type="ECO:0000313" key="10">
    <source>
        <dbReference type="EMBL" id="PAV57842.1"/>
    </source>
</evidence>
<feature type="compositionally biased region" description="Basic and acidic residues" evidence="6">
    <location>
        <begin position="1183"/>
        <end position="1192"/>
    </location>
</feature>
<comment type="caution">
    <text evidence="10">The sequence shown here is derived from an EMBL/GenBank/DDBJ whole genome shotgun (WGS) entry which is preliminary data.</text>
</comment>
<feature type="transmembrane region" description="Helical" evidence="7">
    <location>
        <begin position="95"/>
        <end position="121"/>
    </location>
</feature>
<dbReference type="PROSITE" id="PS50132">
    <property type="entry name" value="RGS"/>
    <property type="match status" value="1"/>
</dbReference>
<feature type="compositionally biased region" description="Basic and acidic residues" evidence="6">
    <location>
        <begin position="1"/>
        <end position="11"/>
    </location>
</feature>
<dbReference type="PROSITE" id="PS51207">
    <property type="entry name" value="PXA"/>
    <property type="match status" value="1"/>
</dbReference>
<dbReference type="InterPro" id="IPR027417">
    <property type="entry name" value="P-loop_NTPase"/>
</dbReference>
<keyword evidence="3 7" id="KW-1133">Transmembrane helix</keyword>
<dbReference type="PANTHER" id="PTHR46406:SF1">
    <property type="entry name" value="NITRIC OXIDE-ASSOCIATED PROTEIN 1"/>
    <property type="match status" value="1"/>
</dbReference>
<dbReference type="InterPro" id="IPR016137">
    <property type="entry name" value="RGS"/>
</dbReference>
<keyword evidence="4 7" id="KW-0472">Membrane</keyword>
<dbReference type="EMBL" id="LIAE01010617">
    <property type="protein sequence ID" value="PAV57842.1"/>
    <property type="molecule type" value="Genomic_DNA"/>
</dbReference>
<evidence type="ECO:0008006" key="12">
    <source>
        <dbReference type="Google" id="ProtNLM"/>
    </source>
</evidence>
<evidence type="ECO:0000256" key="7">
    <source>
        <dbReference type="SAM" id="Phobius"/>
    </source>
</evidence>
<feature type="non-terminal residue" evidence="10">
    <location>
        <position position="1408"/>
    </location>
</feature>
<dbReference type="Pfam" id="PF02194">
    <property type="entry name" value="PXA"/>
    <property type="match status" value="1"/>
</dbReference>
<evidence type="ECO:0000259" key="9">
    <source>
        <dbReference type="PROSITE" id="PS51207"/>
    </source>
</evidence>
<feature type="compositionally biased region" description="Polar residues" evidence="6">
    <location>
        <begin position="21"/>
        <end position="40"/>
    </location>
</feature>
<dbReference type="SUPFAM" id="SSF52540">
    <property type="entry name" value="P-loop containing nucleoside triphosphate hydrolases"/>
    <property type="match status" value="1"/>
</dbReference>
<dbReference type="GO" id="GO:0005525">
    <property type="term" value="F:GTP binding"/>
    <property type="evidence" value="ECO:0007669"/>
    <property type="project" value="InterPro"/>
</dbReference>
<dbReference type="Gene3D" id="3.40.50.300">
    <property type="entry name" value="P-loop containing nucleotide triphosphate hydrolases"/>
    <property type="match status" value="1"/>
</dbReference>
<dbReference type="InterPro" id="IPR003114">
    <property type="entry name" value="Phox_assoc"/>
</dbReference>
<protein>
    <recommendedName>
        <fullName evidence="12">G domain-containing protein</fullName>
    </recommendedName>
</protein>
<dbReference type="GO" id="GO:0016020">
    <property type="term" value="C:membrane"/>
    <property type="evidence" value="ECO:0007669"/>
    <property type="project" value="UniProtKB-SubCell"/>
</dbReference>
<name>A0A2A2J8I7_9BILA</name>
<evidence type="ECO:0000256" key="4">
    <source>
        <dbReference type="ARBA" id="ARBA00023136"/>
    </source>
</evidence>
<feature type="domain" description="PXA" evidence="9">
    <location>
        <begin position="1045"/>
        <end position="1247"/>
    </location>
</feature>
<evidence type="ECO:0000256" key="3">
    <source>
        <dbReference type="ARBA" id="ARBA00022989"/>
    </source>
</evidence>
<evidence type="ECO:0000256" key="5">
    <source>
        <dbReference type="SAM" id="Coils"/>
    </source>
</evidence>
<dbReference type="SUPFAM" id="SSF48097">
    <property type="entry name" value="Regulator of G-protein signaling, RGS"/>
    <property type="match status" value="1"/>
</dbReference>
<comment type="subcellular location">
    <subcellularLocation>
        <location evidence="1">Membrane</location>
        <topology evidence="1">Multi-pass membrane protein</topology>
    </subcellularLocation>
</comment>
<dbReference type="SMART" id="SM00315">
    <property type="entry name" value="RGS"/>
    <property type="match status" value="1"/>
</dbReference>
<dbReference type="PANTHER" id="PTHR46406">
    <property type="entry name" value="NITRIC OXIDE-ASSOCIATED PROTEIN 1"/>
    <property type="match status" value="1"/>
</dbReference>
<feature type="domain" description="RGS" evidence="8">
    <location>
        <begin position="1284"/>
        <end position="1408"/>
    </location>
</feature>
<proteinExistence type="predicted"/>
<dbReference type="InterPro" id="IPR013717">
    <property type="entry name" value="PIG-P"/>
</dbReference>
<reference evidence="10 11" key="1">
    <citation type="journal article" date="2017" name="Curr. Biol.">
        <title>Genome architecture and evolution of a unichromosomal asexual nematode.</title>
        <authorList>
            <person name="Fradin H."/>
            <person name="Zegar C."/>
            <person name="Gutwein M."/>
            <person name="Lucas J."/>
            <person name="Kovtun M."/>
            <person name="Corcoran D."/>
            <person name="Baugh L.R."/>
            <person name="Kiontke K."/>
            <person name="Gunsalus K."/>
            <person name="Fitch D.H."/>
            <person name="Piano F."/>
        </authorList>
    </citation>
    <scope>NUCLEOTIDE SEQUENCE [LARGE SCALE GENOMIC DNA]</scope>
    <source>
        <strain evidence="10">PF1309</strain>
    </source>
</reference>
<dbReference type="InterPro" id="IPR052807">
    <property type="entry name" value="Mito_transl_resp_regulator"/>
</dbReference>
<dbReference type="STRING" id="2018661.A0A2A2J8I7"/>
<dbReference type="SMART" id="SM00313">
    <property type="entry name" value="PXA"/>
    <property type="match status" value="1"/>
</dbReference>
<dbReference type="InterPro" id="IPR036305">
    <property type="entry name" value="RGS_sf"/>
</dbReference>
<dbReference type="OrthoDB" id="1696305at2759"/>
<keyword evidence="2 7" id="KW-0812">Transmembrane</keyword>
<evidence type="ECO:0000256" key="6">
    <source>
        <dbReference type="SAM" id="MobiDB-lite"/>
    </source>
</evidence>
<feature type="coiled-coil region" evidence="5">
    <location>
        <begin position="206"/>
        <end position="269"/>
    </location>
</feature>
<organism evidence="10 11">
    <name type="scientific">Diploscapter pachys</name>
    <dbReference type="NCBI Taxonomy" id="2018661"/>
    <lineage>
        <taxon>Eukaryota</taxon>
        <taxon>Metazoa</taxon>
        <taxon>Ecdysozoa</taxon>
        <taxon>Nematoda</taxon>
        <taxon>Chromadorea</taxon>
        <taxon>Rhabditida</taxon>
        <taxon>Rhabditina</taxon>
        <taxon>Rhabditomorpha</taxon>
        <taxon>Rhabditoidea</taxon>
        <taxon>Rhabditidae</taxon>
        <taxon>Diploscapter</taxon>
    </lineage>
</organism>
<feature type="region of interest" description="Disordered" evidence="6">
    <location>
        <begin position="708"/>
        <end position="741"/>
    </location>
</feature>
<feature type="region of interest" description="Disordered" evidence="6">
    <location>
        <begin position="1"/>
        <end position="44"/>
    </location>
</feature>
<dbReference type="InterPro" id="IPR006073">
    <property type="entry name" value="GTP-bd"/>
</dbReference>
<feature type="transmembrane region" description="Helical" evidence="7">
    <location>
        <begin position="56"/>
        <end position="75"/>
    </location>
</feature>
<feature type="compositionally biased region" description="Basic and acidic residues" evidence="6">
    <location>
        <begin position="708"/>
        <end position="725"/>
    </location>
</feature>
<dbReference type="CDD" id="cd01855">
    <property type="entry name" value="YqeH"/>
    <property type="match status" value="1"/>
</dbReference>
<evidence type="ECO:0000256" key="2">
    <source>
        <dbReference type="ARBA" id="ARBA00022692"/>
    </source>
</evidence>
<keyword evidence="5" id="KW-0175">Coiled coil</keyword>
<accession>A0A2A2J8I7</accession>
<dbReference type="Pfam" id="PF01926">
    <property type="entry name" value="MMR_HSR1"/>
    <property type="match status" value="1"/>
</dbReference>
<gene>
    <name evidence="10" type="ORF">WR25_19333</name>
</gene>
<feature type="region of interest" description="Disordered" evidence="6">
    <location>
        <begin position="1183"/>
        <end position="1205"/>
    </location>
</feature>
<dbReference type="Proteomes" id="UP000218231">
    <property type="component" value="Unassembled WGS sequence"/>
</dbReference>
<dbReference type="Pfam" id="PF08510">
    <property type="entry name" value="PIG-P"/>
    <property type="match status" value="1"/>
</dbReference>
<evidence type="ECO:0000313" key="11">
    <source>
        <dbReference type="Proteomes" id="UP000218231"/>
    </source>
</evidence>
<evidence type="ECO:0000256" key="1">
    <source>
        <dbReference type="ARBA" id="ARBA00004141"/>
    </source>
</evidence>
<dbReference type="InterPro" id="IPR044926">
    <property type="entry name" value="RGS_subdomain_2"/>
</dbReference>